<reference evidence="7 8" key="1">
    <citation type="journal article" date="2019" name="Sci. Rep.">
        <title>Comparative genomics of chytrid fungi reveal insights into the obligate biotrophic and pathogenic lifestyle of Synchytrium endobioticum.</title>
        <authorList>
            <person name="van de Vossenberg B.T.L.H."/>
            <person name="Warris S."/>
            <person name="Nguyen H.D.T."/>
            <person name="van Gent-Pelzer M.P.E."/>
            <person name="Joly D.L."/>
            <person name="van de Geest H.C."/>
            <person name="Bonants P.J.M."/>
            <person name="Smith D.S."/>
            <person name="Levesque C.A."/>
            <person name="van der Lee T.A.J."/>
        </authorList>
    </citation>
    <scope>NUCLEOTIDE SEQUENCE [LARGE SCALE GENOMIC DNA]</scope>
    <source>
        <strain evidence="7 8">CBS 675.73</strain>
    </source>
</reference>
<keyword evidence="8" id="KW-1185">Reference proteome</keyword>
<evidence type="ECO:0000256" key="2">
    <source>
        <dbReference type="ARBA" id="ARBA00022692"/>
    </source>
</evidence>
<name>A0A507ETV6_9FUNG</name>
<dbReference type="GO" id="GO:0016020">
    <property type="term" value="C:membrane"/>
    <property type="evidence" value="ECO:0007669"/>
    <property type="project" value="UniProtKB-SubCell"/>
</dbReference>
<feature type="compositionally biased region" description="Acidic residues" evidence="5">
    <location>
        <begin position="331"/>
        <end position="344"/>
    </location>
</feature>
<evidence type="ECO:0008006" key="9">
    <source>
        <dbReference type="Google" id="ProtNLM"/>
    </source>
</evidence>
<keyword evidence="2 6" id="KW-0812">Transmembrane</keyword>
<evidence type="ECO:0000256" key="5">
    <source>
        <dbReference type="SAM" id="MobiDB-lite"/>
    </source>
</evidence>
<sequence length="387" mass="42285">MDTAKPAETGEPHWYKAVGITLAMLSGLFIGCSFIFKKKGLIDTKSLHGELGDGHAYLNSRMWWSGLILMALGEVFNFVAYAFSPAILVTPLGAISVVVSAILSSIFLDEQLNYSGKIGCAQCIIGAILIVIHAPESNSSNTIPEFFGNVGSPGFIFYAVCVGCVVYYLVYHVAPVEGEKNPLVYIAICSLVGSFLVLSCQGFGSSIAYTFGHWEEDNQFLEWPIYPLILFIIYTVMIQIHFLNKALNKFSTAIVTPVYYVTFTTSTLVSSAVLFRGFTVDSTQHGVTLVMGFVVIVGGVALLFEYNDSVVKEQLKRERAESEGRPYVISDGDDFEGDEEEDEEGKTSEMAGAEYDRVGKLEQGLKREGSGLSRREVLKSSSTAGEM</sequence>
<accession>A0A507ETV6</accession>
<evidence type="ECO:0000256" key="1">
    <source>
        <dbReference type="ARBA" id="ARBA00004141"/>
    </source>
</evidence>
<protein>
    <recommendedName>
        <fullName evidence="9">Magnesium transporter</fullName>
    </recommendedName>
</protein>
<feature type="region of interest" description="Disordered" evidence="5">
    <location>
        <begin position="322"/>
        <end position="353"/>
    </location>
</feature>
<dbReference type="OrthoDB" id="6428174at2759"/>
<dbReference type="GO" id="GO:0015095">
    <property type="term" value="F:magnesium ion transmembrane transporter activity"/>
    <property type="evidence" value="ECO:0007669"/>
    <property type="project" value="InterPro"/>
</dbReference>
<feature type="transmembrane region" description="Helical" evidence="6">
    <location>
        <begin position="250"/>
        <end position="275"/>
    </location>
</feature>
<dbReference type="PANTHER" id="PTHR12570">
    <property type="match status" value="1"/>
</dbReference>
<dbReference type="InterPro" id="IPR008521">
    <property type="entry name" value="Mg_trans_NIPA"/>
</dbReference>
<evidence type="ECO:0000256" key="6">
    <source>
        <dbReference type="SAM" id="Phobius"/>
    </source>
</evidence>
<feature type="transmembrane region" description="Helical" evidence="6">
    <location>
        <begin position="155"/>
        <end position="171"/>
    </location>
</feature>
<evidence type="ECO:0000256" key="3">
    <source>
        <dbReference type="ARBA" id="ARBA00022989"/>
    </source>
</evidence>
<feature type="transmembrane region" description="Helical" evidence="6">
    <location>
        <begin position="183"/>
        <end position="204"/>
    </location>
</feature>
<dbReference type="PROSITE" id="PS51257">
    <property type="entry name" value="PROKAR_LIPOPROTEIN"/>
    <property type="match status" value="1"/>
</dbReference>
<feature type="compositionally biased region" description="Basic and acidic residues" evidence="5">
    <location>
        <begin position="366"/>
        <end position="378"/>
    </location>
</feature>
<dbReference type="EMBL" id="QEAP01000429">
    <property type="protein sequence ID" value="TPX66676.1"/>
    <property type="molecule type" value="Genomic_DNA"/>
</dbReference>
<dbReference type="SUPFAM" id="SSF103481">
    <property type="entry name" value="Multidrug resistance efflux transporter EmrE"/>
    <property type="match status" value="1"/>
</dbReference>
<feature type="transmembrane region" description="Helical" evidence="6">
    <location>
        <begin position="63"/>
        <end position="83"/>
    </location>
</feature>
<organism evidence="7 8">
    <name type="scientific">Chytriomyces confervae</name>
    <dbReference type="NCBI Taxonomy" id="246404"/>
    <lineage>
        <taxon>Eukaryota</taxon>
        <taxon>Fungi</taxon>
        <taxon>Fungi incertae sedis</taxon>
        <taxon>Chytridiomycota</taxon>
        <taxon>Chytridiomycota incertae sedis</taxon>
        <taxon>Chytridiomycetes</taxon>
        <taxon>Chytridiales</taxon>
        <taxon>Chytriomycetaceae</taxon>
        <taxon>Chytriomyces</taxon>
    </lineage>
</organism>
<evidence type="ECO:0000256" key="4">
    <source>
        <dbReference type="ARBA" id="ARBA00023136"/>
    </source>
</evidence>
<evidence type="ECO:0000313" key="7">
    <source>
        <dbReference type="EMBL" id="TPX66676.1"/>
    </source>
</evidence>
<dbReference type="InterPro" id="IPR037185">
    <property type="entry name" value="EmrE-like"/>
</dbReference>
<comment type="subcellular location">
    <subcellularLocation>
        <location evidence="1">Membrane</location>
        <topology evidence="1">Multi-pass membrane protein</topology>
    </subcellularLocation>
</comment>
<feature type="transmembrane region" description="Helical" evidence="6">
    <location>
        <begin position="224"/>
        <end position="243"/>
    </location>
</feature>
<keyword evidence="3 6" id="KW-1133">Transmembrane helix</keyword>
<dbReference type="Proteomes" id="UP000320333">
    <property type="component" value="Unassembled WGS sequence"/>
</dbReference>
<proteinExistence type="predicted"/>
<gene>
    <name evidence="7" type="ORF">CcCBS67573_g07732</name>
</gene>
<comment type="caution">
    <text evidence="7">The sequence shown here is derived from an EMBL/GenBank/DDBJ whole genome shotgun (WGS) entry which is preliminary data.</text>
</comment>
<feature type="region of interest" description="Disordered" evidence="5">
    <location>
        <begin position="366"/>
        <end position="387"/>
    </location>
</feature>
<feature type="transmembrane region" description="Helical" evidence="6">
    <location>
        <begin position="115"/>
        <end position="135"/>
    </location>
</feature>
<dbReference type="PANTHER" id="PTHR12570:SF92">
    <property type="entry name" value="SPICHTHYIN, ISOFORM B"/>
    <property type="match status" value="1"/>
</dbReference>
<dbReference type="Pfam" id="PF05653">
    <property type="entry name" value="Mg_trans_NIPA"/>
    <property type="match status" value="1"/>
</dbReference>
<feature type="transmembrane region" description="Helical" evidence="6">
    <location>
        <begin position="89"/>
        <end position="108"/>
    </location>
</feature>
<keyword evidence="4 6" id="KW-0472">Membrane</keyword>
<feature type="transmembrane region" description="Helical" evidence="6">
    <location>
        <begin position="287"/>
        <end position="307"/>
    </location>
</feature>
<evidence type="ECO:0000313" key="8">
    <source>
        <dbReference type="Proteomes" id="UP000320333"/>
    </source>
</evidence>
<dbReference type="AlphaFoldDB" id="A0A507ETV6"/>
<feature type="transmembrane region" description="Helical" evidence="6">
    <location>
        <begin position="14"/>
        <end position="36"/>
    </location>
</feature>